<protein>
    <submittedName>
        <fullName evidence="2">Outer membrane protein OmpW</fullName>
    </submittedName>
</protein>
<dbReference type="InterPro" id="IPR000758">
    <property type="entry name" value="Enterovir_OMP"/>
</dbReference>
<dbReference type="RefSeq" id="WP_125017607.1">
    <property type="nucleotide sequence ID" value="NZ_QWEZ01000002.1"/>
</dbReference>
<dbReference type="PANTHER" id="PTHR36920">
    <property type="match status" value="1"/>
</dbReference>
<keyword evidence="3" id="KW-1185">Reference proteome</keyword>
<dbReference type="GO" id="GO:0044384">
    <property type="term" value="C:host outer membrane"/>
    <property type="evidence" value="ECO:0007669"/>
    <property type="project" value="InterPro"/>
</dbReference>
<gene>
    <name evidence="2" type="ORF">D0544_15180</name>
</gene>
<evidence type="ECO:0000313" key="2">
    <source>
        <dbReference type="EMBL" id="RRJ83175.1"/>
    </source>
</evidence>
<dbReference type="InterPro" id="IPR011250">
    <property type="entry name" value="OMP/PagP_B-barrel"/>
</dbReference>
<feature type="signal peptide" evidence="1">
    <location>
        <begin position="1"/>
        <end position="23"/>
    </location>
</feature>
<proteinExistence type="predicted"/>
<reference evidence="2 3" key="2">
    <citation type="submission" date="2018-12" db="EMBL/GenBank/DDBJ databases">
        <title>Simiduia agarivorans gen. nov., sp. nov., a marine, agarolytic bacterium isolated from shallow coastal water from Keelung, Taiwan.</title>
        <authorList>
            <person name="Shieh W.Y."/>
        </authorList>
    </citation>
    <scope>NUCLEOTIDE SEQUENCE [LARGE SCALE GENOMIC DNA]</scope>
    <source>
        <strain evidence="2 3">GTF-13</strain>
    </source>
</reference>
<name>A0A3P3VKC4_9GAMM</name>
<dbReference type="InterPro" id="IPR005618">
    <property type="entry name" value="OMPW"/>
</dbReference>
<dbReference type="PANTHER" id="PTHR36920:SF1">
    <property type="entry name" value="OUTER MEMBRANE PROTEIN W"/>
    <property type="match status" value="1"/>
</dbReference>
<sequence length="240" mass="25419">MKKLTLLTAILAASATLSGQAMALEAGDIIVRAGAASVNPSGEDSDDLLLNGSPLAGNQVSSIDSNTQLGLTLTWMVTDQVGLGLLAATPFEHDIKVEGPTMAALGINKAGSTKHLPPTLTALYHPLGGTDSKFQPYLGAGINYTTFFDEEASSQLENGLAAVTTVNEKYDLDLDDSWGMAFHAGADYFITDNLAVNASVWKLNIQTEAEFKGKTTGTRVKAKDVDINPWVYMVGIGYKF</sequence>
<organism evidence="2 3">
    <name type="scientific">Aestuariirhabdus litorea</name>
    <dbReference type="NCBI Taxonomy" id="2528527"/>
    <lineage>
        <taxon>Bacteria</taxon>
        <taxon>Pseudomonadati</taxon>
        <taxon>Pseudomonadota</taxon>
        <taxon>Gammaproteobacteria</taxon>
        <taxon>Oceanospirillales</taxon>
        <taxon>Aestuariirhabdaceae</taxon>
        <taxon>Aestuariirhabdus</taxon>
    </lineage>
</organism>
<feature type="chain" id="PRO_5018110859" evidence="1">
    <location>
        <begin position="24"/>
        <end position="240"/>
    </location>
</feature>
<accession>A0A3P3VKC4</accession>
<dbReference type="Pfam" id="PF03922">
    <property type="entry name" value="OmpW"/>
    <property type="match status" value="1"/>
</dbReference>
<dbReference type="SUPFAM" id="SSF56925">
    <property type="entry name" value="OMPA-like"/>
    <property type="match status" value="1"/>
</dbReference>
<dbReference type="EMBL" id="QWEZ01000002">
    <property type="protein sequence ID" value="RRJ83175.1"/>
    <property type="molecule type" value="Genomic_DNA"/>
</dbReference>
<dbReference type="GO" id="GO:0055085">
    <property type="term" value="P:transmembrane transport"/>
    <property type="evidence" value="ECO:0007669"/>
    <property type="project" value="TreeGrafter"/>
</dbReference>
<comment type="caution">
    <text evidence="2">The sequence shown here is derived from an EMBL/GenBank/DDBJ whole genome shotgun (WGS) entry which is preliminary data.</text>
</comment>
<evidence type="ECO:0000313" key="3">
    <source>
        <dbReference type="Proteomes" id="UP000280792"/>
    </source>
</evidence>
<dbReference type="AlphaFoldDB" id="A0A3P3VKC4"/>
<dbReference type="Proteomes" id="UP000280792">
    <property type="component" value="Unassembled WGS sequence"/>
</dbReference>
<dbReference type="Gene3D" id="2.40.160.20">
    <property type="match status" value="1"/>
</dbReference>
<dbReference type="GO" id="GO:0019867">
    <property type="term" value="C:outer membrane"/>
    <property type="evidence" value="ECO:0007669"/>
    <property type="project" value="InterPro"/>
</dbReference>
<keyword evidence="1" id="KW-0732">Signal</keyword>
<evidence type="ECO:0000256" key="1">
    <source>
        <dbReference type="SAM" id="SignalP"/>
    </source>
</evidence>
<dbReference type="PROSITE" id="PS00695">
    <property type="entry name" value="ENT_VIR_OMP_2"/>
    <property type="match status" value="1"/>
</dbReference>
<reference evidence="2 3" key="1">
    <citation type="submission" date="2018-08" db="EMBL/GenBank/DDBJ databases">
        <authorList>
            <person name="Khan S.A."/>
        </authorList>
    </citation>
    <scope>NUCLEOTIDE SEQUENCE [LARGE SCALE GENOMIC DNA]</scope>
    <source>
        <strain evidence="2 3">GTF-13</strain>
    </source>
</reference>